<evidence type="ECO:0000256" key="2">
    <source>
        <dbReference type="ARBA" id="ARBA00019822"/>
    </source>
</evidence>
<evidence type="ECO:0000256" key="1">
    <source>
        <dbReference type="ARBA" id="ARBA00004479"/>
    </source>
</evidence>
<dbReference type="InterPro" id="IPR000152">
    <property type="entry name" value="EGF-type_Asp/Asn_hydroxyl_site"/>
</dbReference>
<dbReference type="InterPro" id="IPR018097">
    <property type="entry name" value="EGF_Ca-bd_CS"/>
</dbReference>
<keyword evidence="5 15" id="KW-0812">Transmembrane</keyword>
<keyword evidence="8" id="KW-0677">Repeat</keyword>
<evidence type="ECO:0000256" key="4">
    <source>
        <dbReference type="ARBA" id="ARBA00022553"/>
    </source>
</evidence>
<dbReference type="Pfam" id="PF07645">
    <property type="entry name" value="EGF_CA"/>
    <property type="match status" value="1"/>
</dbReference>
<dbReference type="Gene3D" id="2.10.25.10">
    <property type="entry name" value="Laminin"/>
    <property type="match status" value="3"/>
</dbReference>
<accession>A0A3P9MGM1</accession>
<dbReference type="InterPro" id="IPR001881">
    <property type="entry name" value="EGF-like_Ca-bd_dom"/>
</dbReference>
<organism evidence="17 18">
    <name type="scientific">Oryzias latipes</name>
    <name type="common">Japanese rice fish</name>
    <name type="synonym">Japanese killifish</name>
    <dbReference type="NCBI Taxonomy" id="8090"/>
    <lineage>
        <taxon>Eukaryota</taxon>
        <taxon>Metazoa</taxon>
        <taxon>Chordata</taxon>
        <taxon>Craniata</taxon>
        <taxon>Vertebrata</taxon>
        <taxon>Euteleostomi</taxon>
        <taxon>Actinopterygii</taxon>
        <taxon>Neopterygii</taxon>
        <taxon>Teleostei</taxon>
        <taxon>Neoteleostei</taxon>
        <taxon>Acanthomorphata</taxon>
        <taxon>Ovalentaria</taxon>
        <taxon>Atherinomorphae</taxon>
        <taxon>Beloniformes</taxon>
        <taxon>Adrianichthyidae</taxon>
        <taxon>Oryziinae</taxon>
        <taxon>Oryzias</taxon>
    </lineage>
</organism>
<dbReference type="SUPFAM" id="SSF56436">
    <property type="entry name" value="C-type lectin-like"/>
    <property type="match status" value="1"/>
</dbReference>
<evidence type="ECO:0000256" key="6">
    <source>
        <dbReference type="ARBA" id="ARBA00022729"/>
    </source>
</evidence>
<dbReference type="Pfam" id="PF12662">
    <property type="entry name" value="cEGF"/>
    <property type="match status" value="1"/>
</dbReference>
<dbReference type="InterPro" id="IPR016186">
    <property type="entry name" value="C-type_lectin-like/link_sf"/>
</dbReference>
<evidence type="ECO:0000256" key="3">
    <source>
        <dbReference type="ARBA" id="ARBA00022536"/>
    </source>
</evidence>
<keyword evidence="9" id="KW-0654">Proteoglycan</keyword>
<dbReference type="Pfam" id="PF09064">
    <property type="entry name" value="EGF_Tme5"/>
    <property type="match status" value="1"/>
</dbReference>
<protein>
    <recommendedName>
        <fullName evidence="2">Thrombomodulin</fullName>
    </recommendedName>
</protein>
<dbReference type="SMART" id="SM00181">
    <property type="entry name" value="EGF"/>
    <property type="match status" value="4"/>
</dbReference>
<keyword evidence="12" id="KW-1015">Disulfide bond</keyword>
<sequence>LRPLTLTYLTFFQALFGSQHETLCTSNTCFTFHMEKANFSKAHQSCTNNGGQLMTIRDKHEEDVLKSLLSRIQRESHSKPPAFWIGLKLHKKDCVVHGKPLRGFKWVSGEEDSSYSNWKKNPPLTCTTDRCVMIDYTFSVQDQLKWRARGCGGHAFYACKFYFQGMCQPLALLGPGHISYIAPFSKNPQKSRMNLLPKGTYSEITCSDQQSHYSVCTDCEINNDSVLCSCKDGYDLDEDAFSCRIGDLCRPDTCEYQCVMGVSGFFCRCPHGFHLDANLRTCSDIDECQLQTCEGHGCVNTPGSYKCPRSCKKHCAEERCQKVCEGNMDSSCSCPDGYIEDENFCVDINECASNWCQQMCKNTFGSYECSCREGFVPSTNGKCIIKAEDGEVSSTPATGFVKPATKNNPMKSSSVPAGAFLWVWVVVAVTVVITIFVIRLYVVKKQRNRELNFTQQPASPVENNQC</sequence>
<dbReference type="GO" id="GO:0005509">
    <property type="term" value="F:calcium ion binding"/>
    <property type="evidence" value="ECO:0007669"/>
    <property type="project" value="InterPro"/>
</dbReference>
<dbReference type="Proteomes" id="UP000265180">
    <property type="component" value="Chromosome 22"/>
</dbReference>
<comment type="subcellular location">
    <subcellularLocation>
        <location evidence="1">Membrane</location>
        <topology evidence="1">Single-pass type I membrane protein</topology>
    </subcellularLocation>
</comment>
<dbReference type="Ensembl" id="ENSORLT00020024820.1">
    <property type="protein sequence ID" value="ENSORLP00020032153.1"/>
    <property type="gene ID" value="ENSORLG00020017570.1"/>
</dbReference>
<dbReference type="Pfam" id="PF00059">
    <property type="entry name" value="Lectin_C"/>
    <property type="match status" value="1"/>
</dbReference>
<evidence type="ECO:0000256" key="8">
    <source>
        <dbReference type="ARBA" id="ARBA00022737"/>
    </source>
</evidence>
<evidence type="ECO:0000256" key="7">
    <source>
        <dbReference type="ARBA" id="ARBA00022734"/>
    </source>
</evidence>
<evidence type="ECO:0000256" key="9">
    <source>
        <dbReference type="ARBA" id="ARBA00022974"/>
    </source>
</evidence>
<dbReference type="InterPro" id="IPR009030">
    <property type="entry name" value="Growth_fac_rcpt_cys_sf"/>
</dbReference>
<dbReference type="PROSITE" id="PS00010">
    <property type="entry name" value="ASX_HYDROXYL"/>
    <property type="match status" value="1"/>
</dbReference>
<evidence type="ECO:0000256" key="10">
    <source>
        <dbReference type="ARBA" id="ARBA00022989"/>
    </source>
</evidence>
<evidence type="ECO:0000259" key="16">
    <source>
        <dbReference type="PROSITE" id="PS50041"/>
    </source>
</evidence>
<keyword evidence="4" id="KW-0597">Phosphoprotein</keyword>
<evidence type="ECO:0000313" key="18">
    <source>
        <dbReference type="Proteomes" id="UP000265180"/>
    </source>
</evidence>
<dbReference type="PROSITE" id="PS01187">
    <property type="entry name" value="EGF_CA"/>
    <property type="match status" value="1"/>
</dbReference>
<dbReference type="GO" id="GO:0016020">
    <property type="term" value="C:membrane"/>
    <property type="evidence" value="ECO:0007669"/>
    <property type="project" value="UniProtKB-SubCell"/>
</dbReference>
<dbReference type="InterPro" id="IPR015149">
    <property type="entry name" value="Tme5_EGF-like"/>
</dbReference>
<dbReference type="PROSITE" id="PS01186">
    <property type="entry name" value="EGF_2"/>
    <property type="match status" value="1"/>
</dbReference>
<evidence type="ECO:0000256" key="5">
    <source>
        <dbReference type="ARBA" id="ARBA00022692"/>
    </source>
</evidence>
<dbReference type="PIRSF" id="PIRSF001775">
    <property type="entry name" value="CD93/CD141"/>
    <property type="match status" value="1"/>
</dbReference>
<proteinExistence type="predicted"/>
<reference evidence="17" key="3">
    <citation type="submission" date="2025-08" db="UniProtKB">
        <authorList>
            <consortium name="Ensembl"/>
        </authorList>
    </citation>
    <scope>IDENTIFICATION</scope>
    <source>
        <strain evidence="17">HNI</strain>
    </source>
</reference>
<dbReference type="AlphaFoldDB" id="A0A3P9MGM1"/>
<reference key="1">
    <citation type="journal article" date="2007" name="Nature">
        <title>The medaka draft genome and insights into vertebrate genome evolution.</title>
        <authorList>
            <person name="Kasahara M."/>
            <person name="Naruse K."/>
            <person name="Sasaki S."/>
            <person name="Nakatani Y."/>
            <person name="Qu W."/>
            <person name="Ahsan B."/>
            <person name="Yamada T."/>
            <person name="Nagayasu Y."/>
            <person name="Doi K."/>
            <person name="Kasai Y."/>
            <person name="Jindo T."/>
            <person name="Kobayashi D."/>
            <person name="Shimada A."/>
            <person name="Toyoda A."/>
            <person name="Kuroki Y."/>
            <person name="Fujiyama A."/>
            <person name="Sasaki T."/>
            <person name="Shimizu A."/>
            <person name="Asakawa S."/>
            <person name="Shimizu N."/>
            <person name="Hashimoto S."/>
            <person name="Yang J."/>
            <person name="Lee Y."/>
            <person name="Matsushima K."/>
            <person name="Sugano S."/>
            <person name="Sakaizumi M."/>
            <person name="Narita T."/>
            <person name="Ohishi K."/>
            <person name="Haga S."/>
            <person name="Ohta F."/>
            <person name="Nomoto H."/>
            <person name="Nogata K."/>
            <person name="Morishita T."/>
            <person name="Endo T."/>
            <person name="Shin-I T."/>
            <person name="Takeda H."/>
            <person name="Morishita S."/>
            <person name="Kohara Y."/>
        </authorList>
    </citation>
    <scope>NUCLEOTIDE SEQUENCE [LARGE SCALE GENOMIC DNA]</scope>
    <source>
        <strain>Hd-rR</strain>
    </source>
</reference>
<dbReference type="InterPro" id="IPR049883">
    <property type="entry name" value="NOTCH1_EGF-like"/>
</dbReference>
<name>A0A3P9MGM1_ORYLA</name>
<keyword evidence="6" id="KW-0732">Signal</keyword>
<dbReference type="InterPro" id="IPR000742">
    <property type="entry name" value="EGF"/>
</dbReference>
<evidence type="ECO:0000256" key="11">
    <source>
        <dbReference type="ARBA" id="ARBA00023136"/>
    </source>
</evidence>
<dbReference type="Gene3D" id="3.10.100.10">
    <property type="entry name" value="Mannose-Binding Protein A, subunit A"/>
    <property type="match status" value="1"/>
</dbReference>
<evidence type="ECO:0000313" key="17">
    <source>
        <dbReference type="Ensembl" id="ENSORLP00020032153.1"/>
    </source>
</evidence>
<dbReference type="GO" id="GO:0004888">
    <property type="term" value="F:transmembrane signaling receptor activity"/>
    <property type="evidence" value="ECO:0007669"/>
    <property type="project" value="InterPro"/>
</dbReference>
<dbReference type="PANTHER" id="PTHR14789:SF8">
    <property type="entry name" value="C-TYPE LECTIN DOMAIN FAMILY 14 MEMBER A PRECURSOR-RELATED"/>
    <property type="match status" value="1"/>
</dbReference>
<keyword evidence="7" id="KW-0430">Lectin</keyword>
<reference evidence="17 18" key="2">
    <citation type="submission" date="2017-04" db="EMBL/GenBank/DDBJ databases">
        <title>CpG methylation of centromeres and impact of large insertions on vertebrate speciation.</title>
        <authorList>
            <person name="Ichikawa K."/>
            <person name="Yoshimura J."/>
            <person name="Morishita S."/>
        </authorList>
    </citation>
    <scope>NUCLEOTIDE SEQUENCE</scope>
    <source>
        <strain evidence="17 18">HNI</strain>
    </source>
</reference>
<dbReference type="InterPro" id="IPR001304">
    <property type="entry name" value="C-type_lectin-like"/>
</dbReference>
<evidence type="ECO:0000256" key="13">
    <source>
        <dbReference type="ARBA" id="ARBA00045242"/>
    </source>
</evidence>
<keyword evidence="9" id="KW-0325">Glycoprotein</keyword>
<dbReference type="PROSITE" id="PS50041">
    <property type="entry name" value="C_TYPE_LECTIN_2"/>
    <property type="match status" value="1"/>
</dbReference>
<dbReference type="InterPro" id="IPR016187">
    <property type="entry name" value="CTDL_fold"/>
</dbReference>
<keyword evidence="3" id="KW-0245">EGF-like domain</keyword>
<dbReference type="PANTHER" id="PTHR14789">
    <property type="entry name" value="CHONDROLECTIN VARIANT CHODLFDELTAE"/>
    <property type="match status" value="1"/>
</dbReference>
<dbReference type="GO" id="GO:0030246">
    <property type="term" value="F:carbohydrate binding"/>
    <property type="evidence" value="ECO:0007669"/>
    <property type="project" value="UniProtKB-KW"/>
</dbReference>
<dbReference type="InterPro" id="IPR051505">
    <property type="entry name" value="C-type_lectin_domain"/>
</dbReference>
<evidence type="ECO:0000256" key="14">
    <source>
        <dbReference type="ARBA" id="ARBA00046453"/>
    </source>
</evidence>
<keyword evidence="11 15" id="KW-0472">Membrane</keyword>
<reference evidence="17" key="4">
    <citation type="submission" date="2025-09" db="UniProtKB">
        <authorList>
            <consortium name="Ensembl"/>
        </authorList>
    </citation>
    <scope>IDENTIFICATION</scope>
    <source>
        <strain evidence="17">HNI</strain>
    </source>
</reference>
<dbReference type="InterPro" id="IPR026823">
    <property type="entry name" value="cEGF"/>
</dbReference>
<feature type="transmembrane region" description="Helical" evidence="15">
    <location>
        <begin position="419"/>
        <end position="442"/>
    </location>
</feature>
<evidence type="ECO:0000256" key="12">
    <source>
        <dbReference type="ARBA" id="ARBA00023157"/>
    </source>
</evidence>
<dbReference type="SUPFAM" id="SSF57184">
    <property type="entry name" value="Growth factor receptor domain"/>
    <property type="match status" value="1"/>
</dbReference>
<keyword evidence="10 15" id="KW-1133">Transmembrane helix</keyword>
<dbReference type="SMART" id="SM00179">
    <property type="entry name" value="EGF_CA"/>
    <property type="match status" value="3"/>
</dbReference>
<dbReference type="SMART" id="SM00034">
    <property type="entry name" value="CLECT"/>
    <property type="match status" value="1"/>
</dbReference>
<comment type="function">
    <text evidence="13">Endothelial cell receptor that plays a critical role in regulating several physiological processes including hemostasis, coagulation, fibrinolysis, inflammation, and angiogenesis. Acts as a cofactor for thrombin activation of protein C/PROC on the surface of vascular endothelial cells leading to initiation of the activated protein C anticoagulant pathway. Also accelerates the activation of the plasma carboxypeptidase B2/CPB2, which catalyzes removal of C-terminal basic amino acids from its substrates including kinins or anaphylatoxins leading to fibrinolysis inhibition. Plays critical protective roles in changing the cleavage specificity of protease-activated receptor 1/PAR1, inhibiting endothelial cell permeability and inflammation. Suppresses inflammation distinctly from its anticoagulant cofactor activity by sequestering HMGB1 thereby preventing it from engaging cellular receptors such as RAGE and contributing to the inflammatory response.</text>
</comment>
<feature type="domain" description="C-type lectin" evidence="16">
    <location>
        <begin position="25"/>
        <end position="160"/>
    </location>
</feature>
<evidence type="ECO:0000256" key="15">
    <source>
        <dbReference type="SAM" id="Phobius"/>
    </source>
</evidence>
<comment type="subunit">
    <text evidence="14">Interacts with ITGAL, ITGAM and ITGB2. Interacts with thrombin/F2; this interaction switches the specificity of thrombin from a procoagulant to an anticoagulant and antifibrinolytic protease. Interacts with ANGP1 and ANGP2; these interactions significantly inhibit the generation of activated PC and TAFIa/CPB2 by the thrombin/thrombomodulin complex. Interacts with PF4; this interaction enhances generation of activated protein C. Interacts with HMGB1; this interaction inhibits HMGB1 inflammatory activity.</text>
</comment>